<dbReference type="InterPro" id="IPR006171">
    <property type="entry name" value="TOPRIM_dom"/>
</dbReference>
<dbReference type="AlphaFoldDB" id="A0A7S7NQM2"/>
<feature type="domain" description="Toprim" evidence="10">
    <location>
        <begin position="225"/>
        <end position="308"/>
    </location>
</feature>
<dbReference type="Pfam" id="PF13155">
    <property type="entry name" value="Toprim_2"/>
    <property type="match status" value="1"/>
</dbReference>
<evidence type="ECO:0000256" key="1">
    <source>
        <dbReference type="ARBA" id="ARBA00022478"/>
    </source>
</evidence>
<dbReference type="GO" id="GO:0006269">
    <property type="term" value="P:DNA replication, synthesis of primer"/>
    <property type="evidence" value="ECO:0007669"/>
    <property type="project" value="UniProtKB-KW"/>
</dbReference>
<keyword evidence="1" id="KW-0240">DNA-directed RNA polymerase</keyword>
<dbReference type="PANTHER" id="PTHR30313">
    <property type="entry name" value="DNA PRIMASE"/>
    <property type="match status" value="1"/>
</dbReference>
<keyword evidence="6" id="KW-0479">Metal-binding</keyword>
<keyword evidence="7" id="KW-0863">Zinc-finger</keyword>
<evidence type="ECO:0000256" key="2">
    <source>
        <dbReference type="ARBA" id="ARBA00022515"/>
    </source>
</evidence>
<dbReference type="PANTHER" id="PTHR30313:SF2">
    <property type="entry name" value="DNA PRIMASE"/>
    <property type="match status" value="1"/>
</dbReference>
<dbReference type="Proteomes" id="UP000593892">
    <property type="component" value="Chromosome"/>
</dbReference>
<dbReference type="EMBL" id="CP063849">
    <property type="protein sequence ID" value="QOY87930.1"/>
    <property type="molecule type" value="Genomic_DNA"/>
</dbReference>
<dbReference type="GO" id="GO:0005737">
    <property type="term" value="C:cytoplasm"/>
    <property type="evidence" value="ECO:0007669"/>
    <property type="project" value="TreeGrafter"/>
</dbReference>
<dbReference type="GO" id="GO:0003899">
    <property type="term" value="F:DNA-directed RNA polymerase activity"/>
    <property type="evidence" value="ECO:0007669"/>
    <property type="project" value="InterPro"/>
</dbReference>
<dbReference type="PROSITE" id="PS50880">
    <property type="entry name" value="TOPRIM"/>
    <property type="match status" value="1"/>
</dbReference>
<dbReference type="Gene3D" id="3.90.580.10">
    <property type="entry name" value="Zinc finger, CHC2-type domain"/>
    <property type="match status" value="1"/>
</dbReference>
<evidence type="ECO:0000256" key="7">
    <source>
        <dbReference type="ARBA" id="ARBA00022771"/>
    </source>
</evidence>
<evidence type="ECO:0000313" key="12">
    <source>
        <dbReference type="Proteomes" id="UP000593892"/>
    </source>
</evidence>
<evidence type="ECO:0000256" key="5">
    <source>
        <dbReference type="ARBA" id="ARBA00022705"/>
    </source>
</evidence>
<evidence type="ECO:0000313" key="11">
    <source>
        <dbReference type="EMBL" id="QOY87930.1"/>
    </source>
</evidence>
<dbReference type="Gene3D" id="3.40.1360.10">
    <property type="match status" value="1"/>
</dbReference>
<evidence type="ECO:0000256" key="6">
    <source>
        <dbReference type="ARBA" id="ARBA00022723"/>
    </source>
</evidence>
<accession>A0A7S7NQM2</accession>
<dbReference type="InterPro" id="IPR034151">
    <property type="entry name" value="TOPRIM_DnaG_bac"/>
</dbReference>
<dbReference type="InterPro" id="IPR002694">
    <property type="entry name" value="Znf_CHC2"/>
</dbReference>
<dbReference type="SMART" id="SM00400">
    <property type="entry name" value="ZnF_CHCC"/>
    <property type="match status" value="1"/>
</dbReference>
<dbReference type="KEGG" id="pfer:IRI77_35220"/>
<sequence length="888" mass="98982">MARIPDSELERLKREIPIERLVLGFGVELQRHGAELIGRCPFHDDKTPSLVVSPKTNLWHCLGACNVGGSTLDWVMRTKGVSFRHAAELLRADHPSLAAGDGHVVRKGTAVKLEAPVALDADDRQTLRDVVSFYHKTLGESPEALRYLESRGLTHPEMMDRFQLGFANRTLGLTLPDRNRKAGADLRGRLQRLGILRESGHEHFMGSVVFPVIDLAGNVTEIYAKEIILCESIIDALTFWCAGFRNVTASYGVNGFTDDHRTAFQKHGVQQVWIAYDRDEAGDVAAERLKEELLALGIGSHRVLFPKGLDANEYARTGESLAVLLNRATWWEGPKPAAQEKSAEPEVEATPAEAPPPVIPFAAEPEVLVNGDEVLIPRGDRRYRIRGLAKNLSPEVMKVNVLVSRQEDFHVDTLDLQTDRQRAAFIKRAAEELGLKEDILRKDVGQVFLALERLQSEQIRKALEPAKPEVELSEEERAEALTLLKDPRLLERIVEDFDRCGLVGEKSNKLIGYLAAVSRHLESPLAVLVQSSSAAGKSTLMDAVLAFVPAEECIRFSAMTEQSLYYMGSMDLRHKVLAIAEEEGASRAAYALKLLQSEGVLSIASTGKDPATGKLVTHQYRVEGPVMMFLTTTAIDIDEELLNRCLVLAVNEDREQTQAIHRLQREQQTLEGLVRRQQRATLIKMHQNAQRLLKPLFVVNPFVDELTFPDALTRMRRDHMKYLTLIRAIALLHQHQRPVRTSQGLSFIEVTRADIAKAQELMDELMRRSLDELPAQTRRLLGRDVRAHTGWGHTQLKTHLHRLEELEYLIVHHGGRGQTFVYELNWSGLEEEKSGASRPQVGVLSGAGRATETRMNTGANGILAREPQNTTDTGLGVNGVVTLAIGAR</sequence>
<keyword evidence="3" id="KW-0808">Transferase</keyword>
<dbReference type="GO" id="GO:0003677">
    <property type="term" value="F:DNA binding"/>
    <property type="evidence" value="ECO:0007669"/>
    <property type="project" value="InterPro"/>
</dbReference>
<evidence type="ECO:0000256" key="4">
    <source>
        <dbReference type="ARBA" id="ARBA00022695"/>
    </source>
</evidence>
<proteinExistence type="predicted"/>
<organism evidence="11 12">
    <name type="scientific">Paludibaculum fermentans</name>
    <dbReference type="NCBI Taxonomy" id="1473598"/>
    <lineage>
        <taxon>Bacteria</taxon>
        <taxon>Pseudomonadati</taxon>
        <taxon>Acidobacteriota</taxon>
        <taxon>Terriglobia</taxon>
        <taxon>Bryobacterales</taxon>
        <taxon>Bryobacteraceae</taxon>
        <taxon>Paludibaculum</taxon>
    </lineage>
</organism>
<dbReference type="RefSeq" id="WP_194449595.1">
    <property type="nucleotide sequence ID" value="NZ_CP063849.1"/>
</dbReference>
<keyword evidence="8" id="KW-0862">Zinc</keyword>
<evidence type="ECO:0000256" key="9">
    <source>
        <dbReference type="ARBA" id="ARBA00023163"/>
    </source>
</evidence>
<dbReference type="SUPFAM" id="SSF57783">
    <property type="entry name" value="Zinc beta-ribbon"/>
    <property type="match status" value="1"/>
</dbReference>
<dbReference type="InterPro" id="IPR036977">
    <property type="entry name" value="DNA_primase_Znf_CHC2"/>
</dbReference>
<keyword evidence="12" id="KW-1185">Reference proteome</keyword>
<keyword evidence="5" id="KW-0235">DNA replication</keyword>
<protein>
    <submittedName>
        <fullName evidence="11">Toprim domain-containing protein</fullName>
    </submittedName>
</protein>
<dbReference type="SMART" id="SM00493">
    <property type="entry name" value="TOPRIM"/>
    <property type="match status" value="1"/>
</dbReference>
<dbReference type="InterPro" id="IPR050219">
    <property type="entry name" value="DnaG_primase"/>
</dbReference>
<dbReference type="GO" id="GO:0000428">
    <property type="term" value="C:DNA-directed RNA polymerase complex"/>
    <property type="evidence" value="ECO:0007669"/>
    <property type="project" value="UniProtKB-KW"/>
</dbReference>
<keyword evidence="4" id="KW-0548">Nucleotidyltransferase</keyword>
<evidence type="ECO:0000256" key="8">
    <source>
        <dbReference type="ARBA" id="ARBA00022833"/>
    </source>
</evidence>
<evidence type="ECO:0000259" key="10">
    <source>
        <dbReference type="PROSITE" id="PS50880"/>
    </source>
</evidence>
<dbReference type="SUPFAM" id="SSF56731">
    <property type="entry name" value="DNA primase core"/>
    <property type="match status" value="1"/>
</dbReference>
<reference evidence="11 12" key="1">
    <citation type="submission" date="2020-10" db="EMBL/GenBank/DDBJ databases">
        <title>Complete genome sequence of Paludibaculum fermentans P105T, a facultatively anaerobic acidobacterium capable of dissimilatory Fe(III) reduction.</title>
        <authorList>
            <person name="Dedysh S.N."/>
            <person name="Beletsky A.V."/>
            <person name="Kulichevskaya I.S."/>
            <person name="Mardanov A.V."/>
            <person name="Ravin N.V."/>
        </authorList>
    </citation>
    <scope>NUCLEOTIDE SEQUENCE [LARGE SCALE GENOMIC DNA]</scope>
    <source>
        <strain evidence="11 12">P105</strain>
    </source>
</reference>
<dbReference type="CDD" id="cd03364">
    <property type="entry name" value="TOPRIM_DnaG_primases"/>
    <property type="match status" value="1"/>
</dbReference>
<keyword evidence="2" id="KW-0639">Primosome</keyword>
<name>A0A7S7NQM2_PALFE</name>
<dbReference type="GO" id="GO:1990077">
    <property type="term" value="C:primosome complex"/>
    <property type="evidence" value="ECO:0007669"/>
    <property type="project" value="UniProtKB-KW"/>
</dbReference>
<dbReference type="Pfam" id="PF01807">
    <property type="entry name" value="Zn_ribbon_DnaG"/>
    <property type="match status" value="1"/>
</dbReference>
<keyword evidence="9" id="KW-0804">Transcription</keyword>
<evidence type="ECO:0000256" key="3">
    <source>
        <dbReference type="ARBA" id="ARBA00022679"/>
    </source>
</evidence>
<gene>
    <name evidence="11" type="ORF">IRI77_35220</name>
</gene>
<dbReference type="GO" id="GO:0008270">
    <property type="term" value="F:zinc ion binding"/>
    <property type="evidence" value="ECO:0007669"/>
    <property type="project" value="UniProtKB-KW"/>
</dbReference>